<sequence length="89" mass="9952">DILDQERTRISEAIHECQGIISPVQRLPPELLCQIFLGTIERPQATADLDAQLHDIKSVGYPPLSISSVSVKWRSIALSFPELWSSINI</sequence>
<dbReference type="EMBL" id="KZ293420">
    <property type="protein sequence ID" value="PBK73261.1"/>
    <property type="molecule type" value="Genomic_DNA"/>
</dbReference>
<gene>
    <name evidence="1" type="ORF">ARMSODRAFT_851066</name>
</gene>
<dbReference type="Proteomes" id="UP000218334">
    <property type="component" value="Unassembled WGS sequence"/>
</dbReference>
<keyword evidence="2" id="KW-1185">Reference proteome</keyword>
<dbReference type="Gene3D" id="1.20.1280.50">
    <property type="match status" value="1"/>
</dbReference>
<feature type="non-terminal residue" evidence="1">
    <location>
        <position position="89"/>
    </location>
</feature>
<dbReference type="AlphaFoldDB" id="A0A2H3BQU9"/>
<dbReference type="STRING" id="1076256.A0A2H3BQU9"/>
<reference evidence="2" key="1">
    <citation type="journal article" date="2017" name="Nat. Ecol. Evol.">
        <title>Genome expansion and lineage-specific genetic innovations in the forest pathogenic fungi Armillaria.</title>
        <authorList>
            <person name="Sipos G."/>
            <person name="Prasanna A.N."/>
            <person name="Walter M.C."/>
            <person name="O'Connor E."/>
            <person name="Balint B."/>
            <person name="Krizsan K."/>
            <person name="Kiss B."/>
            <person name="Hess J."/>
            <person name="Varga T."/>
            <person name="Slot J."/>
            <person name="Riley R."/>
            <person name="Boka B."/>
            <person name="Rigling D."/>
            <person name="Barry K."/>
            <person name="Lee J."/>
            <person name="Mihaltcheva S."/>
            <person name="LaButti K."/>
            <person name="Lipzen A."/>
            <person name="Waldron R."/>
            <person name="Moloney N.M."/>
            <person name="Sperisen C."/>
            <person name="Kredics L."/>
            <person name="Vagvoelgyi C."/>
            <person name="Patrignani A."/>
            <person name="Fitzpatrick D."/>
            <person name="Nagy I."/>
            <person name="Doyle S."/>
            <person name="Anderson J.B."/>
            <person name="Grigoriev I.V."/>
            <person name="Gueldener U."/>
            <person name="Muensterkoetter M."/>
            <person name="Nagy L.G."/>
        </authorList>
    </citation>
    <scope>NUCLEOTIDE SEQUENCE [LARGE SCALE GENOMIC DNA]</scope>
    <source>
        <strain evidence="2">28-4</strain>
    </source>
</reference>
<name>A0A2H3BQU9_9AGAR</name>
<evidence type="ECO:0000313" key="2">
    <source>
        <dbReference type="Proteomes" id="UP000218334"/>
    </source>
</evidence>
<organism evidence="1 2">
    <name type="scientific">Armillaria solidipes</name>
    <dbReference type="NCBI Taxonomy" id="1076256"/>
    <lineage>
        <taxon>Eukaryota</taxon>
        <taxon>Fungi</taxon>
        <taxon>Dikarya</taxon>
        <taxon>Basidiomycota</taxon>
        <taxon>Agaricomycotina</taxon>
        <taxon>Agaricomycetes</taxon>
        <taxon>Agaricomycetidae</taxon>
        <taxon>Agaricales</taxon>
        <taxon>Marasmiineae</taxon>
        <taxon>Physalacriaceae</taxon>
        <taxon>Armillaria</taxon>
    </lineage>
</organism>
<protein>
    <submittedName>
        <fullName evidence="1">Uncharacterized protein</fullName>
    </submittedName>
</protein>
<accession>A0A2H3BQU9</accession>
<feature type="non-terminal residue" evidence="1">
    <location>
        <position position="1"/>
    </location>
</feature>
<evidence type="ECO:0000313" key="1">
    <source>
        <dbReference type="EMBL" id="PBK73261.1"/>
    </source>
</evidence>
<proteinExistence type="predicted"/>